<feature type="domain" description="Response regulatory" evidence="5">
    <location>
        <begin position="5"/>
        <end position="121"/>
    </location>
</feature>
<dbReference type="PROSITE" id="PS50113">
    <property type="entry name" value="PAC"/>
    <property type="match status" value="1"/>
</dbReference>
<dbReference type="InterPro" id="IPR052155">
    <property type="entry name" value="Biofilm_reg_signaling"/>
</dbReference>
<dbReference type="SMART" id="SM00091">
    <property type="entry name" value="PAS"/>
    <property type="match status" value="1"/>
</dbReference>
<evidence type="ECO:0000259" key="8">
    <source>
        <dbReference type="PROSITE" id="PS50887"/>
    </source>
</evidence>
<dbReference type="CDD" id="cd00130">
    <property type="entry name" value="PAS"/>
    <property type="match status" value="1"/>
</dbReference>
<feature type="domain" description="PAS" evidence="6">
    <location>
        <begin position="133"/>
        <end position="189"/>
    </location>
</feature>
<gene>
    <name evidence="9" type="ORF">LJ207_07320</name>
</gene>
<feature type="domain" description="PAC" evidence="7">
    <location>
        <begin position="206"/>
        <end position="258"/>
    </location>
</feature>
<dbReference type="Gene3D" id="3.30.450.20">
    <property type="entry name" value="PAS domain"/>
    <property type="match status" value="1"/>
</dbReference>
<feature type="domain" description="GGDEF" evidence="8">
    <location>
        <begin position="287"/>
        <end position="406"/>
    </location>
</feature>
<comment type="caution">
    <text evidence="9">The sequence shown here is derived from an EMBL/GenBank/DDBJ whole genome shotgun (WGS) entry which is preliminary data.</text>
</comment>
<dbReference type="InterPro" id="IPR000160">
    <property type="entry name" value="GGDEF_dom"/>
</dbReference>
<evidence type="ECO:0000259" key="6">
    <source>
        <dbReference type="PROSITE" id="PS50112"/>
    </source>
</evidence>
<evidence type="ECO:0000256" key="2">
    <source>
        <dbReference type="ARBA" id="ARBA00024867"/>
    </source>
</evidence>
<dbReference type="InterPro" id="IPR001789">
    <property type="entry name" value="Sig_transdc_resp-reg_receiver"/>
</dbReference>
<dbReference type="GO" id="GO:0000160">
    <property type="term" value="P:phosphorelay signal transduction system"/>
    <property type="evidence" value="ECO:0007669"/>
    <property type="project" value="InterPro"/>
</dbReference>
<dbReference type="InterPro" id="IPR011006">
    <property type="entry name" value="CheY-like_superfamily"/>
</dbReference>
<keyword evidence="9" id="KW-0548">Nucleotidyltransferase</keyword>
<proteinExistence type="predicted"/>
<protein>
    <recommendedName>
        <fullName evidence="1">Stage 0 sporulation protein A homolog</fullName>
    </recommendedName>
</protein>
<dbReference type="SMART" id="SM00448">
    <property type="entry name" value="REC"/>
    <property type="match status" value="1"/>
</dbReference>
<sequence length="406" mass="47009">MKKPNIFIVEDNLLNTAILKDILREKDYLINSAADAKEALEKIQDLQPDIILLDIVLPGMNGFELCKKFKNNYKTKEVPIIFISSLAENNNIAKGFAAGGIDYISKPFKKEIVLARIETQIKLYRTKKELQEKNEKQNILLENIDTQIWYLEDIKTYGKVNKAHAEFLGFEPEELQGKCYYDFFHEEEKAVCIEGNKKAFMEMKKVESEEWVRNHQGEKRLLKITKTPKLDTNNNVEYVVASAEDITERKKEQQRIKYLSFHDELTGLYNRRYFENEINRLNDARTLPISIIVADLDNLKFVNDNYGHKEGDKYIIKAADILSNIFRSEDIIARIGGDEFAVILPDTTSEVAAGIVERIKEEFDNCNDYKSFAISIGYASKKNYSLSLEEIFIQADKEMYRDKSAK</sequence>
<keyword evidence="4" id="KW-0175">Coiled coil</keyword>
<dbReference type="PROSITE" id="PS50112">
    <property type="entry name" value="PAS"/>
    <property type="match status" value="1"/>
</dbReference>
<dbReference type="Pfam" id="PF00072">
    <property type="entry name" value="Response_reg"/>
    <property type="match status" value="1"/>
</dbReference>
<dbReference type="Gene3D" id="3.30.70.270">
    <property type="match status" value="1"/>
</dbReference>
<evidence type="ECO:0000259" key="5">
    <source>
        <dbReference type="PROSITE" id="PS50110"/>
    </source>
</evidence>
<organism evidence="9 10">
    <name type="scientific">Halanaerobium polyolivorans</name>
    <dbReference type="NCBI Taxonomy" id="2886943"/>
    <lineage>
        <taxon>Bacteria</taxon>
        <taxon>Bacillati</taxon>
        <taxon>Bacillota</taxon>
        <taxon>Clostridia</taxon>
        <taxon>Halanaerobiales</taxon>
        <taxon>Halanaerobiaceae</taxon>
        <taxon>Halanaerobium</taxon>
    </lineage>
</organism>
<evidence type="ECO:0000256" key="3">
    <source>
        <dbReference type="PROSITE-ProRule" id="PRU00169"/>
    </source>
</evidence>
<reference evidence="9 10" key="1">
    <citation type="submission" date="2021-10" db="EMBL/GenBank/DDBJ databases">
        <authorList>
            <person name="Grouzdev D.S."/>
            <person name="Pantiukh K.S."/>
            <person name="Krutkina M.S."/>
        </authorList>
    </citation>
    <scope>NUCLEOTIDE SEQUENCE [LARGE SCALE GENOMIC DNA]</scope>
    <source>
        <strain evidence="9 10">Z-7514</strain>
    </source>
</reference>
<dbReference type="CDD" id="cd01949">
    <property type="entry name" value="GGDEF"/>
    <property type="match status" value="1"/>
</dbReference>
<dbReference type="EMBL" id="JAJFAT010000009">
    <property type="protein sequence ID" value="MCC3145131.1"/>
    <property type="molecule type" value="Genomic_DNA"/>
</dbReference>
<dbReference type="Proteomes" id="UP001199296">
    <property type="component" value="Unassembled WGS sequence"/>
</dbReference>
<evidence type="ECO:0000313" key="9">
    <source>
        <dbReference type="EMBL" id="MCC3145131.1"/>
    </source>
</evidence>
<dbReference type="SUPFAM" id="SSF52172">
    <property type="entry name" value="CheY-like"/>
    <property type="match status" value="1"/>
</dbReference>
<dbReference type="NCBIfam" id="TIGR00254">
    <property type="entry name" value="GGDEF"/>
    <property type="match status" value="1"/>
</dbReference>
<keyword evidence="9" id="KW-0808">Transferase</keyword>
<dbReference type="GO" id="GO:0016779">
    <property type="term" value="F:nucleotidyltransferase activity"/>
    <property type="evidence" value="ECO:0007669"/>
    <property type="project" value="UniProtKB-KW"/>
</dbReference>
<keyword evidence="3" id="KW-0597">Phosphoprotein</keyword>
<dbReference type="InterPro" id="IPR029787">
    <property type="entry name" value="Nucleotide_cyclase"/>
</dbReference>
<dbReference type="InterPro" id="IPR013656">
    <property type="entry name" value="PAS_4"/>
</dbReference>
<dbReference type="InterPro" id="IPR035965">
    <property type="entry name" value="PAS-like_dom_sf"/>
</dbReference>
<dbReference type="PROSITE" id="PS50110">
    <property type="entry name" value="RESPONSE_REGULATORY"/>
    <property type="match status" value="1"/>
</dbReference>
<dbReference type="PANTHER" id="PTHR44757:SF2">
    <property type="entry name" value="BIOFILM ARCHITECTURE MAINTENANCE PROTEIN MBAA"/>
    <property type="match status" value="1"/>
</dbReference>
<evidence type="ECO:0000313" key="10">
    <source>
        <dbReference type="Proteomes" id="UP001199296"/>
    </source>
</evidence>
<dbReference type="PANTHER" id="PTHR44757">
    <property type="entry name" value="DIGUANYLATE CYCLASE DGCP"/>
    <property type="match status" value="1"/>
</dbReference>
<dbReference type="SUPFAM" id="SSF55785">
    <property type="entry name" value="PYP-like sensor domain (PAS domain)"/>
    <property type="match status" value="1"/>
</dbReference>
<feature type="modified residue" description="4-aspartylphosphate" evidence="3">
    <location>
        <position position="54"/>
    </location>
</feature>
<keyword evidence="10" id="KW-1185">Reference proteome</keyword>
<dbReference type="Pfam" id="PF08448">
    <property type="entry name" value="PAS_4"/>
    <property type="match status" value="1"/>
</dbReference>
<dbReference type="Gene3D" id="3.40.50.2300">
    <property type="match status" value="1"/>
</dbReference>
<evidence type="ECO:0000259" key="7">
    <source>
        <dbReference type="PROSITE" id="PS50113"/>
    </source>
</evidence>
<dbReference type="AlphaFoldDB" id="A0AAW4WVU2"/>
<feature type="coiled-coil region" evidence="4">
    <location>
        <begin position="114"/>
        <end position="147"/>
    </location>
</feature>
<evidence type="ECO:0000256" key="1">
    <source>
        <dbReference type="ARBA" id="ARBA00018672"/>
    </source>
</evidence>
<dbReference type="PROSITE" id="PS50887">
    <property type="entry name" value="GGDEF"/>
    <property type="match status" value="1"/>
</dbReference>
<evidence type="ECO:0000256" key="4">
    <source>
        <dbReference type="SAM" id="Coils"/>
    </source>
</evidence>
<dbReference type="InterPro" id="IPR043128">
    <property type="entry name" value="Rev_trsase/Diguanyl_cyclase"/>
</dbReference>
<dbReference type="SUPFAM" id="SSF55073">
    <property type="entry name" value="Nucleotide cyclase"/>
    <property type="match status" value="1"/>
</dbReference>
<dbReference type="InterPro" id="IPR000014">
    <property type="entry name" value="PAS"/>
</dbReference>
<dbReference type="NCBIfam" id="TIGR00229">
    <property type="entry name" value="sensory_box"/>
    <property type="match status" value="1"/>
</dbReference>
<name>A0AAW4WVU2_9FIRM</name>
<dbReference type="InterPro" id="IPR000700">
    <property type="entry name" value="PAS-assoc_C"/>
</dbReference>
<dbReference type="RefSeq" id="WP_229345646.1">
    <property type="nucleotide sequence ID" value="NZ_JAJFAT010000009.1"/>
</dbReference>
<dbReference type="Pfam" id="PF00990">
    <property type="entry name" value="GGDEF"/>
    <property type="match status" value="1"/>
</dbReference>
<dbReference type="SMART" id="SM00267">
    <property type="entry name" value="GGDEF"/>
    <property type="match status" value="1"/>
</dbReference>
<comment type="function">
    <text evidence="2">May play the central regulatory role in sporulation. It may be an element of the effector pathway responsible for the activation of sporulation genes in response to nutritional stress. Spo0A may act in concert with spo0H (a sigma factor) to control the expression of some genes that are critical to the sporulation process.</text>
</comment>
<accession>A0AAW4WVU2</accession>